<dbReference type="PANTHER" id="PTHR34847">
    <property type="entry name" value="NODULATION PROTEIN U"/>
    <property type="match status" value="1"/>
</dbReference>
<name>D5VST2_METIM</name>
<dbReference type="InterPro" id="IPR051338">
    <property type="entry name" value="NodU/CmcH_Carbamoyltrnsfr"/>
</dbReference>
<dbReference type="GO" id="GO:0016740">
    <property type="term" value="F:transferase activity"/>
    <property type="evidence" value="ECO:0007669"/>
    <property type="project" value="UniProtKB-KW"/>
</dbReference>
<dbReference type="Gene3D" id="3.90.870.20">
    <property type="entry name" value="Carbamoyltransferase, C-terminal domain"/>
    <property type="match status" value="1"/>
</dbReference>
<dbReference type="Proteomes" id="UP000002061">
    <property type="component" value="Chromosome"/>
</dbReference>
<dbReference type="OrthoDB" id="42122at2157"/>
<sequence length="504" mass="58104">MILGIHDGHNSSSSLISRERILWAMSEERFVRKKNYRGFPKNSLSYILSKERDFEYITVGSVFRRGKRLRDIKEFQSKVMKKLLYIYHHLSHSYLYKLSNFKECLVISIDGAGDGLSFLASIGSKDLEIIAESDVIDSVGDFYASITELLGFKAMKDEGKVMSLSSFPCSERIELKVLDYIEELKSFKNLLGVVGREGTEKLRELLNYKGESFNEKVKISRFAQETLERAVLKAVDNLSKEYGIENIVFTGGVAQNVKLNTKIAENYNLFVPPFMGDEGLSLGSSLSDRKIGRIEIKNTYFGYEIENEKVEEIIEEKKLSYKYLEDSEIPEVVGELILKNNIICVARGKMEFGPRALGNRSILALPTRENRERVNKILGRDWFMPFAPTILYEHIDEYLKEPKYSPFMTLLFKVKEEKIKEIEGVVHVDKTTRAQTLKRESNPIYYDTIKYIYDSINLPVLLNTSFNLHGEPIVCTERDAINSFLRTKFNYLLLANYLIKRENL</sequence>
<feature type="domain" description="Carbamoyltransferase" evidence="2">
    <location>
        <begin position="72"/>
        <end position="284"/>
    </location>
</feature>
<comment type="similarity">
    <text evidence="1">Belongs to the NodU/CmcH family.</text>
</comment>
<dbReference type="eggNOG" id="arCOG01188">
    <property type="taxonomic scope" value="Archaea"/>
</dbReference>
<dbReference type="PANTHER" id="PTHR34847:SF1">
    <property type="entry name" value="NODULATION PROTEIN U"/>
    <property type="match status" value="1"/>
</dbReference>
<proteinExistence type="inferred from homology"/>
<evidence type="ECO:0000259" key="2">
    <source>
        <dbReference type="Pfam" id="PF02543"/>
    </source>
</evidence>
<dbReference type="InterPro" id="IPR031730">
    <property type="entry name" value="Carbam_trans_C"/>
</dbReference>
<dbReference type="HOGENOM" id="CLU_014411_2_0_2"/>
<evidence type="ECO:0000313" key="4">
    <source>
        <dbReference type="EMBL" id="ADG13635.1"/>
    </source>
</evidence>
<dbReference type="STRING" id="573063.Metin_0977"/>
<accession>D5VST2</accession>
<dbReference type="InterPro" id="IPR003696">
    <property type="entry name" value="Carbtransf_dom"/>
</dbReference>
<protein>
    <submittedName>
        <fullName evidence="4">Carbamoyltransferase</fullName>
    </submittedName>
</protein>
<dbReference type="EMBL" id="CP002009">
    <property type="protein sequence ID" value="ADG13635.1"/>
    <property type="molecule type" value="Genomic_DNA"/>
</dbReference>
<evidence type="ECO:0000313" key="5">
    <source>
        <dbReference type="Proteomes" id="UP000002061"/>
    </source>
</evidence>
<dbReference type="InterPro" id="IPR043129">
    <property type="entry name" value="ATPase_NBD"/>
</dbReference>
<dbReference type="RefSeq" id="WP_013100381.1">
    <property type="nucleotide sequence ID" value="NC_014122.1"/>
</dbReference>
<dbReference type="KEGG" id="mif:Metin_0977"/>
<gene>
    <name evidence="4" type="ordered locus">Metin_0977</name>
</gene>
<dbReference type="Gene3D" id="3.30.420.40">
    <property type="match status" value="2"/>
</dbReference>
<organism evidence="4 5">
    <name type="scientific">Methanocaldococcus infernus (strain DSM 11812 / JCM 15783 / ME)</name>
    <dbReference type="NCBI Taxonomy" id="573063"/>
    <lineage>
        <taxon>Archaea</taxon>
        <taxon>Methanobacteriati</taxon>
        <taxon>Methanobacteriota</taxon>
        <taxon>Methanomada group</taxon>
        <taxon>Methanococci</taxon>
        <taxon>Methanococcales</taxon>
        <taxon>Methanocaldococcaceae</taxon>
        <taxon>Methanocaldococcus</taxon>
    </lineage>
</organism>
<reference evidence="4" key="1">
    <citation type="submission" date="2010-04" db="EMBL/GenBank/DDBJ databases">
        <title>Complete sequence of Methanocaldococcus infernus ME.</title>
        <authorList>
            <consortium name="US DOE Joint Genome Institute"/>
            <person name="Lucas S."/>
            <person name="Copeland A."/>
            <person name="Lapidus A."/>
            <person name="Cheng J.-F."/>
            <person name="Bruce D."/>
            <person name="Goodwin L."/>
            <person name="Pitluck S."/>
            <person name="Munk A.C."/>
            <person name="Detter J.C."/>
            <person name="Han C."/>
            <person name="Tapia R."/>
            <person name="Land M."/>
            <person name="Hauser L."/>
            <person name="Kyrpides N."/>
            <person name="Mikhailova N."/>
            <person name="Sieprawska-Lupa M."/>
            <person name="Whitman W.B."/>
            <person name="Woyke T."/>
        </authorList>
    </citation>
    <scope>NUCLEOTIDE SEQUENCE [LARGE SCALE GENOMIC DNA]</scope>
    <source>
        <strain evidence="4">ME</strain>
    </source>
</reference>
<dbReference type="InterPro" id="IPR038152">
    <property type="entry name" value="Carbam_trans_C_sf"/>
</dbReference>
<dbReference type="GeneID" id="9131990"/>
<dbReference type="CDD" id="cd24100">
    <property type="entry name" value="ASKHA_NBD_MJ1051-like_N"/>
    <property type="match status" value="1"/>
</dbReference>
<dbReference type="Pfam" id="PF16861">
    <property type="entry name" value="Carbam_trans_C"/>
    <property type="match status" value="1"/>
</dbReference>
<keyword evidence="5" id="KW-1185">Reference proteome</keyword>
<feature type="domain" description="Carbamoyltransferase C-terminal" evidence="3">
    <location>
        <begin position="335"/>
        <end position="501"/>
    </location>
</feature>
<evidence type="ECO:0000256" key="1">
    <source>
        <dbReference type="ARBA" id="ARBA00006129"/>
    </source>
</evidence>
<dbReference type="SUPFAM" id="SSF53067">
    <property type="entry name" value="Actin-like ATPase domain"/>
    <property type="match status" value="1"/>
</dbReference>
<evidence type="ECO:0000259" key="3">
    <source>
        <dbReference type="Pfam" id="PF16861"/>
    </source>
</evidence>
<dbReference type="Pfam" id="PF02543">
    <property type="entry name" value="Carbam_trans_N"/>
    <property type="match status" value="1"/>
</dbReference>
<dbReference type="AlphaFoldDB" id="D5VST2"/>